<dbReference type="Pfam" id="PF03473">
    <property type="entry name" value="MOSC"/>
    <property type="match status" value="1"/>
</dbReference>
<organism evidence="7 8">
    <name type="scientific">Pyronema omphalodes (strain CBS 100304)</name>
    <name type="common">Pyronema confluens</name>
    <dbReference type="NCBI Taxonomy" id="1076935"/>
    <lineage>
        <taxon>Eukaryota</taxon>
        <taxon>Fungi</taxon>
        <taxon>Dikarya</taxon>
        <taxon>Ascomycota</taxon>
        <taxon>Pezizomycotina</taxon>
        <taxon>Pezizomycetes</taxon>
        <taxon>Pezizales</taxon>
        <taxon>Pyronemataceae</taxon>
        <taxon>Pyronema</taxon>
    </lineage>
</organism>
<dbReference type="InterPro" id="IPR028886">
    <property type="entry name" value="MoCo_sulfurase"/>
</dbReference>
<dbReference type="InterPro" id="IPR011037">
    <property type="entry name" value="Pyrv_Knase-like_insert_dom_sf"/>
</dbReference>
<dbReference type="STRING" id="1076935.U4LPL3"/>
<evidence type="ECO:0000256" key="2">
    <source>
        <dbReference type="ARBA" id="ARBA00022898"/>
    </source>
</evidence>
<dbReference type="PANTHER" id="PTHR14237:SF80">
    <property type="entry name" value="MOLYBDENUM COFACTOR SULFURASE"/>
    <property type="match status" value="1"/>
</dbReference>
<dbReference type="HAMAP" id="MF_03050">
    <property type="entry name" value="MOCOS"/>
    <property type="match status" value="1"/>
</dbReference>
<name>U4LPL3_PYROM</name>
<gene>
    <name evidence="4" type="primary">hxB</name>
    <name evidence="7" type="ORF">PCON_02584</name>
</gene>
<evidence type="ECO:0000256" key="5">
    <source>
        <dbReference type="SAM" id="MobiDB-lite"/>
    </source>
</evidence>
<feature type="active site" evidence="4">
    <location>
        <position position="395"/>
    </location>
</feature>
<dbReference type="InterPro" id="IPR015421">
    <property type="entry name" value="PyrdxlP-dep_Trfase_major"/>
</dbReference>
<dbReference type="SUPFAM" id="SSF53383">
    <property type="entry name" value="PLP-dependent transferases"/>
    <property type="match status" value="1"/>
</dbReference>
<dbReference type="InterPro" id="IPR015424">
    <property type="entry name" value="PyrdxlP-dep_Trfase"/>
</dbReference>
<keyword evidence="1 4" id="KW-0808">Transferase</keyword>
<dbReference type="GO" id="GO:0016829">
    <property type="term" value="F:lyase activity"/>
    <property type="evidence" value="ECO:0007669"/>
    <property type="project" value="UniProtKB-UniRule"/>
</dbReference>
<dbReference type="InterPro" id="IPR005302">
    <property type="entry name" value="MoCF_Sase_C"/>
</dbReference>
<dbReference type="Pfam" id="PF00266">
    <property type="entry name" value="Aminotran_5"/>
    <property type="match status" value="1"/>
</dbReference>
<keyword evidence="8" id="KW-1185">Reference proteome</keyword>
<comment type="similarity">
    <text evidence="4">Belongs to the class-V pyridoxal-phosphate-dependent aminotransferase family. MOCOS subfamily.</text>
</comment>
<evidence type="ECO:0000256" key="4">
    <source>
        <dbReference type="HAMAP-Rule" id="MF_03050"/>
    </source>
</evidence>
<reference evidence="7 8" key="1">
    <citation type="journal article" date="2013" name="PLoS Genet.">
        <title>The genome and development-dependent transcriptomes of Pyronema confluens: a window into fungal evolution.</title>
        <authorList>
            <person name="Traeger S."/>
            <person name="Altegoer F."/>
            <person name="Freitag M."/>
            <person name="Gabaldon T."/>
            <person name="Kempken F."/>
            <person name="Kumar A."/>
            <person name="Marcet-Houben M."/>
            <person name="Poggeler S."/>
            <person name="Stajich J.E."/>
            <person name="Nowrousian M."/>
        </authorList>
    </citation>
    <scope>NUCLEOTIDE SEQUENCE [LARGE SCALE GENOMIC DNA]</scope>
    <source>
        <strain evidence="8">CBS 100304</strain>
        <tissue evidence="7">Vegetative mycelium</tissue>
    </source>
</reference>
<proteinExistence type="inferred from homology"/>
<sequence length="844" mass="92385">MAITREAALHQLLPLGYNLEVEAIREKEYPQLTDCVYLDHAGTTLYPKSGIEAFSADLCSNLYGNPHSPSAPSQLSTKRVENVRLRVLQYFNASPEDFDVVFCANATAAMKLVTEAFSALEGGWSYRYHADAHTSLVGIREIAKDHRYFRNDIEVEDWLQQPRTDSETETAVFAWPAQSNLTGRRCPWEWAQKLRTAHPNYYSLLDAAALVSTAPLDLSDVQSAPDFTVLSFYKIFGFPNLGALIVRRASGDILRGRKYFGGGTVDALTIGKNFWARKKEDPHSYLEDGTIPFHSIIALDSMMTAQERLYGSIHNISKHAFALGKLAYEQMSNLEHSNGRKVVHFYGGGNYDSSLSQGPTISFNLLKPDGSWVGYAEFEKLASVKKIHLRVGGMCNPGGMEAYIGIKPWEVEQNYAAGHVCSDDHDIMNGKPTGAIRISLGAMSTVDDILAFVNFLDEFYTDKVAVPLDFGTAIHGGPKAIVDSLIIYPIKSCGGFKIPSGVSWSIKPHGLSWDREWCLVHLGTGASLNQKAYNKMTTVRPSINLDTGMLTVSIHNRSDIKPLQIPLSAKPADLKNLHSSASRVCGDKITALTYNDPEIVDFFSTAVGVPCTLARFPAESTSRNYKPHLAKNGSAAGSNGRRNPNILLSNESPILVINTSSIDALNQHIASTNGKQAKPDVFRANIVLRNVAEEDEPYAEDTWKRLKIGSEHFDLLGPCRRCHMVCIDQDTAEKNEEPFVTLAKTRMIGGKVLFGQHATHVSNPNSGTRGEATIKVGDLVEVLTGTGDDSCSSSGASSEPEVEVSAPFPVAVAPTSPPPSPPVAKSGGFFQSLVSSRRWSRRVK</sequence>
<evidence type="ECO:0000256" key="1">
    <source>
        <dbReference type="ARBA" id="ARBA00022679"/>
    </source>
</evidence>
<dbReference type="OMA" id="PCTRCQM"/>
<dbReference type="eggNOG" id="KOG2142">
    <property type="taxonomic scope" value="Eukaryota"/>
</dbReference>
<feature type="compositionally biased region" description="Low complexity" evidence="5">
    <location>
        <begin position="790"/>
        <end position="814"/>
    </location>
</feature>
<comment type="cofactor">
    <cofactor evidence="4">
        <name>pyridoxal 5'-phosphate</name>
        <dbReference type="ChEBI" id="CHEBI:597326"/>
    </cofactor>
</comment>
<dbReference type="EMBL" id="HF936296">
    <property type="protein sequence ID" value="CCX34106.1"/>
    <property type="molecule type" value="Genomic_DNA"/>
</dbReference>
<dbReference type="GO" id="GO:0006777">
    <property type="term" value="P:Mo-molybdopterin cofactor biosynthetic process"/>
    <property type="evidence" value="ECO:0007669"/>
    <property type="project" value="UniProtKB-UniRule"/>
</dbReference>
<dbReference type="EC" id="2.8.1.9" evidence="4"/>
<feature type="region of interest" description="Disordered" evidence="5">
    <location>
        <begin position="787"/>
        <end position="828"/>
    </location>
</feature>
<dbReference type="SUPFAM" id="SSF50800">
    <property type="entry name" value="PK beta-barrel domain-like"/>
    <property type="match status" value="1"/>
</dbReference>
<dbReference type="PANTHER" id="PTHR14237">
    <property type="entry name" value="MOLYBDOPTERIN COFACTOR SULFURASE MOSC"/>
    <property type="match status" value="1"/>
</dbReference>
<dbReference type="GO" id="GO:0030151">
    <property type="term" value="F:molybdenum ion binding"/>
    <property type="evidence" value="ECO:0007669"/>
    <property type="project" value="UniProtKB-UniRule"/>
</dbReference>
<comment type="catalytic activity">
    <reaction evidence="4">
        <text>Mo-molybdopterin + L-cysteine + AH2 = thio-Mo-molybdopterin + L-alanine + A + H2O</text>
        <dbReference type="Rhea" id="RHEA:42636"/>
        <dbReference type="ChEBI" id="CHEBI:13193"/>
        <dbReference type="ChEBI" id="CHEBI:15377"/>
        <dbReference type="ChEBI" id="CHEBI:17499"/>
        <dbReference type="ChEBI" id="CHEBI:35235"/>
        <dbReference type="ChEBI" id="CHEBI:57972"/>
        <dbReference type="ChEBI" id="CHEBI:71302"/>
        <dbReference type="ChEBI" id="CHEBI:82685"/>
        <dbReference type="EC" id="2.8.1.9"/>
    </reaction>
</comment>
<dbReference type="GO" id="GO:0008265">
    <property type="term" value="F:molybdenum cofactor sulfurtransferase activity"/>
    <property type="evidence" value="ECO:0007669"/>
    <property type="project" value="UniProtKB-UniRule"/>
</dbReference>
<feature type="modified residue" description="N6-(pyridoxal phosphate)lysine" evidence="4">
    <location>
        <position position="234"/>
    </location>
</feature>
<dbReference type="OrthoDB" id="10264306at2759"/>
<dbReference type="GO" id="GO:0030170">
    <property type="term" value="F:pyridoxal phosphate binding"/>
    <property type="evidence" value="ECO:0007669"/>
    <property type="project" value="UniProtKB-UniRule"/>
</dbReference>
<dbReference type="Gene3D" id="3.40.640.10">
    <property type="entry name" value="Type I PLP-dependent aspartate aminotransferase-like (Major domain)"/>
    <property type="match status" value="1"/>
</dbReference>
<accession>U4LPL3</accession>
<keyword evidence="2 4" id="KW-0663">Pyridoxal phosphate</keyword>
<dbReference type="InterPro" id="IPR005303">
    <property type="entry name" value="MOCOS_middle"/>
</dbReference>
<comment type="function">
    <text evidence="4">Sulfurates the molybdenum cofactor. Sulfation of molybdenum is essential for xanthine dehydrogenase (XDH) and aldehyde oxidase (ADO) enzymes in which molybdenum cofactor is liganded by 1 oxygen and 1 sulfur atom in active form.</text>
</comment>
<evidence type="ECO:0000313" key="8">
    <source>
        <dbReference type="Proteomes" id="UP000018144"/>
    </source>
</evidence>
<evidence type="ECO:0000256" key="3">
    <source>
        <dbReference type="ARBA" id="ARBA00023150"/>
    </source>
</evidence>
<evidence type="ECO:0000259" key="6">
    <source>
        <dbReference type="PROSITE" id="PS51340"/>
    </source>
</evidence>
<dbReference type="Proteomes" id="UP000018144">
    <property type="component" value="Unassembled WGS sequence"/>
</dbReference>
<feature type="domain" description="MOSC" evidence="6">
    <location>
        <begin position="611"/>
        <end position="783"/>
    </location>
</feature>
<dbReference type="InterPro" id="IPR000192">
    <property type="entry name" value="Aminotrans_V_dom"/>
</dbReference>
<protein>
    <recommendedName>
        <fullName evidence="4">Molybdenum cofactor sulfurase</fullName>
        <shortName evidence="4">MCS</shortName>
        <shortName evidence="4">MOS</shortName>
        <shortName evidence="4">MoCo sulfurase</shortName>
        <ecNumber evidence="4">2.8.1.9</ecNumber>
    </recommendedName>
    <alternativeName>
        <fullName evidence="4">Molybdenum cofactor sulfurtransferase</fullName>
    </alternativeName>
</protein>
<dbReference type="AlphaFoldDB" id="U4LPL3"/>
<dbReference type="SUPFAM" id="SSF141673">
    <property type="entry name" value="MOSC N-terminal domain-like"/>
    <property type="match status" value="1"/>
</dbReference>
<keyword evidence="3 4" id="KW-0501">Molybdenum cofactor biosynthesis</keyword>
<dbReference type="Pfam" id="PF03476">
    <property type="entry name" value="MOSC_N"/>
    <property type="match status" value="1"/>
</dbReference>
<dbReference type="PROSITE" id="PS51340">
    <property type="entry name" value="MOSC"/>
    <property type="match status" value="1"/>
</dbReference>
<evidence type="ECO:0000313" key="7">
    <source>
        <dbReference type="EMBL" id="CCX34106.1"/>
    </source>
</evidence>